<dbReference type="InterPro" id="IPR021403">
    <property type="entry name" value="DUF3043"/>
</dbReference>
<name>A0A6J7KNR7_9ZZZZ</name>
<evidence type="ECO:0000256" key="1">
    <source>
        <dbReference type="SAM" id="MobiDB-lite"/>
    </source>
</evidence>
<evidence type="ECO:0000313" key="3">
    <source>
        <dbReference type="EMBL" id="CAB4956139.1"/>
    </source>
</evidence>
<proteinExistence type="predicted"/>
<keyword evidence="2" id="KW-0472">Membrane</keyword>
<feature type="region of interest" description="Disordered" evidence="1">
    <location>
        <begin position="1"/>
        <end position="44"/>
    </location>
</feature>
<feature type="transmembrane region" description="Helical" evidence="2">
    <location>
        <begin position="84"/>
        <end position="104"/>
    </location>
</feature>
<protein>
    <submittedName>
        <fullName evidence="3">Unannotated protein</fullName>
    </submittedName>
</protein>
<feature type="compositionally biased region" description="Basic and acidic residues" evidence="1">
    <location>
        <begin position="34"/>
        <end position="44"/>
    </location>
</feature>
<accession>A0A6J7KNR7</accession>
<keyword evidence="2" id="KW-0812">Transmembrane</keyword>
<dbReference type="Pfam" id="PF11241">
    <property type="entry name" value="DUF3043"/>
    <property type="match status" value="1"/>
</dbReference>
<dbReference type="EMBL" id="CAFBNO010000030">
    <property type="protein sequence ID" value="CAB4956139.1"/>
    <property type="molecule type" value="Genomic_DNA"/>
</dbReference>
<sequence length="177" mass="19716">MTDSKKPAGKGHATPTRKEREAANLKPIVGQKSPEARKADKSKIAENRAKARAGMMAGEERYLGPRDKGPQRRMARDIVDGRRFTFGEVLIPALFLVIITNTIQNIAVEVAGIFVLWAILFAIVIDSTLIIRKTKSEIEKKYGNLERGVGWYAASRGFQMRPMRLPKPQVKRGSATK</sequence>
<dbReference type="AlphaFoldDB" id="A0A6J7KNR7"/>
<keyword evidence="2" id="KW-1133">Transmembrane helix</keyword>
<feature type="transmembrane region" description="Helical" evidence="2">
    <location>
        <begin position="110"/>
        <end position="131"/>
    </location>
</feature>
<organism evidence="3">
    <name type="scientific">freshwater metagenome</name>
    <dbReference type="NCBI Taxonomy" id="449393"/>
    <lineage>
        <taxon>unclassified sequences</taxon>
        <taxon>metagenomes</taxon>
        <taxon>ecological metagenomes</taxon>
    </lineage>
</organism>
<reference evidence="3" key="1">
    <citation type="submission" date="2020-05" db="EMBL/GenBank/DDBJ databases">
        <authorList>
            <person name="Chiriac C."/>
            <person name="Salcher M."/>
            <person name="Ghai R."/>
            <person name="Kavagutti S V."/>
        </authorList>
    </citation>
    <scope>NUCLEOTIDE SEQUENCE</scope>
</reference>
<gene>
    <name evidence="3" type="ORF">UFOPK3837_00756</name>
</gene>
<evidence type="ECO:0000256" key="2">
    <source>
        <dbReference type="SAM" id="Phobius"/>
    </source>
</evidence>